<dbReference type="Gene3D" id="3.90.176.10">
    <property type="entry name" value="Toxin ADP-ribosyltransferase, Chain A, domain 1"/>
    <property type="match status" value="1"/>
</dbReference>
<dbReference type="SUPFAM" id="SSF48452">
    <property type="entry name" value="TPR-like"/>
    <property type="match status" value="2"/>
</dbReference>
<feature type="repeat" description="TPR" evidence="3">
    <location>
        <begin position="295"/>
        <end position="328"/>
    </location>
</feature>
<dbReference type="InterPro" id="IPR011990">
    <property type="entry name" value="TPR-like_helical_dom_sf"/>
</dbReference>
<dbReference type="Proteomes" id="UP000681722">
    <property type="component" value="Unassembled WGS sequence"/>
</dbReference>
<name>A0A814X4L0_9BILA</name>
<protein>
    <recommendedName>
        <fullName evidence="7">Kinesin light chain</fullName>
    </recommendedName>
</protein>
<keyword evidence="1" id="KW-0677">Repeat</keyword>
<feature type="repeat" description="TPR" evidence="3">
    <location>
        <begin position="169"/>
        <end position="202"/>
    </location>
</feature>
<dbReference type="Gene3D" id="1.25.40.10">
    <property type="entry name" value="Tetratricopeptide repeat domain"/>
    <property type="match status" value="3"/>
</dbReference>
<dbReference type="PANTHER" id="PTHR45641">
    <property type="entry name" value="TETRATRICOPEPTIDE REPEAT PROTEIN (AFU_ORTHOLOGUE AFUA_6G03870)"/>
    <property type="match status" value="1"/>
</dbReference>
<sequence length="683" mass="78914">MSKQEFEKLKSNTGILISTNGFFSTTKNRNIALRFAAPSRGLDLNTLVLFEIKVDKQLSTTIVADIDKYSRNEGEEEYLFSLCAVFRIDAVEFDLSLNLWKTHMTATDDGSKQREDYLTYISQQTVTGEYTPTILFGRLLLCEMGQIEKAEKYFNMLLKTLPYDHADMPAVYNNIGNVLRRKGELNLALENYTKSYNLCQQRLTSDNTQLAESLNNIALIHRQKGNYDLAMMHYRQVFAIYEKNYSGDHVTKAKTMDCIGMVYKLKKDYIMSLDYLHQAFRMFERVLPAEHPVRAQTLGNIGLVYEDQKDFDSALQYYQLQLEMEEKILSSEHSNLTRDLDSIVRILKKKGQHETALNFCQKKLSTQRANLPKNHIRIGHMLKTLGDIFRDKEQSSKEALECYEQALAIFENCSPTNHSGLIDCLIAISGLYSNANRFDDALTNRFKAFDFQQRIQSPSNPSLAWALKDIGRIYFCMNKYIQALDYYMNALKIFEKNYDHEHKHVKNIQNQIATVRNKIDLAGKNNVSPFGTIPDHDIRTNDNGTVLKITKSVSSITTTDTDCTEESISSLHLVSYLDDDFDRIHLESESSDEEVTNDEVNSNVWKEIKSESDDEFIEGHGLVEEVTSTSEDNTIDPIDCYRHFITDEIIDLMVRETNRYAEQYLQTHEISRRSKFRQWKPPM</sequence>
<evidence type="ECO:0000313" key="5">
    <source>
        <dbReference type="EMBL" id="CAF3978249.1"/>
    </source>
</evidence>
<dbReference type="InterPro" id="IPR019734">
    <property type="entry name" value="TPR_rpt"/>
</dbReference>
<evidence type="ECO:0008006" key="7">
    <source>
        <dbReference type="Google" id="ProtNLM"/>
    </source>
</evidence>
<feature type="repeat" description="TPR" evidence="3">
    <location>
        <begin position="464"/>
        <end position="497"/>
    </location>
</feature>
<accession>A0A814X4L0</accession>
<dbReference type="AlphaFoldDB" id="A0A814X4L0"/>
<dbReference type="SMART" id="SM00028">
    <property type="entry name" value="TPR"/>
    <property type="match status" value="8"/>
</dbReference>
<dbReference type="Pfam" id="PF13424">
    <property type="entry name" value="TPR_12"/>
    <property type="match status" value="3"/>
</dbReference>
<dbReference type="OrthoDB" id="5986190at2759"/>
<dbReference type="EMBL" id="CAJNOQ010009055">
    <property type="protein sequence ID" value="CAF1214299.1"/>
    <property type="molecule type" value="Genomic_DNA"/>
</dbReference>
<keyword evidence="6" id="KW-1185">Reference proteome</keyword>
<dbReference type="Proteomes" id="UP000663829">
    <property type="component" value="Unassembled WGS sequence"/>
</dbReference>
<dbReference type="PANTHER" id="PTHR45641:SF19">
    <property type="entry name" value="NEPHROCYSTIN-3"/>
    <property type="match status" value="1"/>
</dbReference>
<organism evidence="4 6">
    <name type="scientific">Didymodactylos carnosus</name>
    <dbReference type="NCBI Taxonomy" id="1234261"/>
    <lineage>
        <taxon>Eukaryota</taxon>
        <taxon>Metazoa</taxon>
        <taxon>Spiralia</taxon>
        <taxon>Gnathifera</taxon>
        <taxon>Rotifera</taxon>
        <taxon>Eurotatoria</taxon>
        <taxon>Bdelloidea</taxon>
        <taxon>Philodinida</taxon>
        <taxon>Philodinidae</taxon>
        <taxon>Didymodactylos</taxon>
    </lineage>
</organism>
<dbReference type="EMBL" id="CAJOBC010009058">
    <property type="protein sequence ID" value="CAF3978249.1"/>
    <property type="molecule type" value="Genomic_DNA"/>
</dbReference>
<evidence type="ECO:0000256" key="2">
    <source>
        <dbReference type="ARBA" id="ARBA00022803"/>
    </source>
</evidence>
<evidence type="ECO:0000313" key="4">
    <source>
        <dbReference type="EMBL" id="CAF1214299.1"/>
    </source>
</evidence>
<evidence type="ECO:0000256" key="3">
    <source>
        <dbReference type="PROSITE-ProRule" id="PRU00339"/>
    </source>
</evidence>
<dbReference type="PROSITE" id="PS50005">
    <property type="entry name" value="TPR"/>
    <property type="match status" value="4"/>
</dbReference>
<evidence type="ECO:0000256" key="1">
    <source>
        <dbReference type="ARBA" id="ARBA00022737"/>
    </source>
</evidence>
<dbReference type="SUPFAM" id="SSF56399">
    <property type="entry name" value="ADP-ribosylation"/>
    <property type="match status" value="1"/>
</dbReference>
<reference evidence="4" key="1">
    <citation type="submission" date="2021-02" db="EMBL/GenBank/DDBJ databases">
        <authorList>
            <person name="Nowell W R."/>
        </authorList>
    </citation>
    <scope>NUCLEOTIDE SEQUENCE</scope>
</reference>
<feature type="repeat" description="TPR" evidence="3">
    <location>
        <begin position="211"/>
        <end position="244"/>
    </location>
</feature>
<proteinExistence type="predicted"/>
<gene>
    <name evidence="4" type="ORF">GPM918_LOCUS24373</name>
    <name evidence="5" type="ORF">SRO942_LOCUS24375</name>
</gene>
<comment type="caution">
    <text evidence="4">The sequence shown here is derived from an EMBL/GenBank/DDBJ whole genome shotgun (WGS) entry which is preliminary data.</text>
</comment>
<keyword evidence="2 3" id="KW-0802">TPR repeat</keyword>
<evidence type="ECO:0000313" key="6">
    <source>
        <dbReference type="Proteomes" id="UP000663829"/>
    </source>
</evidence>